<accession>A0A1T5IGA7</accession>
<keyword evidence="19" id="KW-1185">Reference proteome</keyword>
<feature type="region of interest" description="Disordered" evidence="15">
    <location>
        <begin position="184"/>
        <end position="205"/>
    </location>
</feature>
<dbReference type="Gene3D" id="3.90.1200.10">
    <property type="match status" value="1"/>
</dbReference>
<dbReference type="InterPro" id="IPR002575">
    <property type="entry name" value="Aminoglycoside_PTrfase"/>
</dbReference>
<dbReference type="EC" id="2.7.1.175" evidence="4"/>
<keyword evidence="8" id="KW-0547">Nucleotide-binding</keyword>
<dbReference type="STRING" id="123320.SAMN06309945_0424"/>
<evidence type="ECO:0000256" key="13">
    <source>
        <dbReference type="ARBA" id="ARBA00031251"/>
    </source>
</evidence>
<evidence type="ECO:0000256" key="10">
    <source>
        <dbReference type="ARBA" id="ARBA00022840"/>
    </source>
</evidence>
<dbReference type="Proteomes" id="UP000190857">
    <property type="component" value="Unassembled WGS sequence"/>
</dbReference>
<dbReference type="AlphaFoldDB" id="A0A1T5IGA7"/>
<keyword evidence="11" id="KW-0320">Glycogen biosynthesis</keyword>
<dbReference type="InterPro" id="IPR040999">
    <property type="entry name" value="Mak_N_cap"/>
</dbReference>
<reference evidence="18 19" key="1">
    <citation type="submission" date="2017-02" db="EMBL/GenBank/DDBJ databases">
        <authorList>
            <person name="Peterson S.W."/>
        </authorList>
    </citation>
    <scope>NUCLEOTIDE SEQUENCE [LARGE SCALE GENOMIC DNA]</scope>
    <source>
        <strain evidence="18 19">VKM Ac-2059</strain>
    </source>
</reference>
<dbReference type="OrthoDB" id="3787729at2"/>
<dbReference type="GO" id="GO:0016301">
    <property type="term" value="F:kinase activity"/>
    <property type="evidence" value="ECO:0007669"/>
    <property type="project" value="UniProtKB-KW"/>
</dbReference>
<feature type="domain" description="Aminoglycoside phosphotransferase" evidence="16">
    <location>
        <begin position="206"/>
        <end position="367"/>
    </location>
</feature>
<evidence type="ECO:0000256" key="8">
    <source>
        <dbReference type="ARBA" id="ARBA00022741"/>
    </source>
</evidence>
<dbReference type="GO" id="GO:0005978">
    <property type="term" value="P:glycogen biosynthetic process"/>
    <property type="evidence" value="ECO:0007669"/>
    <property type="project" value="UniProtKB-UniPathway"/>
</dbReference>
<evidence type="ECO:0000259" key="16">
    <source>
        <dbReference type="Pfam" id="PF01636"/>
    </source>
</evidence>
<organism evidence="18 19">
    <name type="scientific">Okibacterium fritillariae</name>
    <dbReference type="NCBI Taxonomy" id="123320"/>
    <lineage>
        <taxon>Bacteria</taxon>
        <taxon>Bacillati</taxon>
        <taxon>Actinomycetota</taxon>
        <taxon>Actinomycetes</taxon>
        <taxon>Micrococcales</taxon>
        <taxon>Microbacteriaceae</taxon>
        <taxon>Okibacterium</taxon>
    </lineage>
</organism>
<evidence type="ECO:0000256" key="12">
    <source>
        <dbReference type="ARBA" id="ARBA00023277"/>
    </source>
</evidence>
<sequence length="459" mass="49759">MSVLVSRLAEWIADQRWYATKGRQPRIRVIGALEGAVPAGHPHAEGATVVSYLLIDEAHEKPVLYQVPVVHRDAPLEGGETFLIGEVDGRHLYDGPHDPAYAASLLHQITHALESSGEGATASGHALLDPGVRVDSRVLRGEQSNTSIIYDVEGGPVPHVIAKVFRVLHHGENPDVTTQAALTSGGSRRVPTSFGSLTATWPDPGRESGTATGHLAFVQEFLPGLEDAWRVALRAAEAGEDFSEQAFELGRTVAEVHQVLAETLDTVEAGPDEIAGALESMRRRVRIASAEAPAVAPFGERILALYDRTAHVEWPRLQRIHGDLHLGQALYSPERGWVLLDFEGEPLRPMPERSRPDVTLRDVAGMLRSFDYVAGSLAHSEPPVDASAWASTARRSFVDGYIAASGTDVRAQRALLDAFEIDKAVYEAVYEARNRPDWVSIPTSAVERLVARSAPPVTA</sequence>
<evidence type="ECO:0000256" key="11">
    <source>
        <dbReference type="ARBA" id="ARBA00023056"/>
    </source>
</evidence>
<proteinExistence type="inferred from homology"/>
<keyword evidence="9" id="KW-0418">Kinase</keyword>
<dbReference type="SUPFAM" id="SSF56112">
    <property type="entry name" value="Protein kinase-like (PK-like)"/>
    <property type="match status" value="1"/>
</dbReference>
<evidence type="ECO:0000256" key="14">
    <source>
        <dbReference type="ARBA" id="ARBA00049067"/>
    </source>
</evidence>
<comment type="pathway">
    <text evidence="1">Glycan biosynthesis; glycogen biosynthesis.</text>
</comment>
<evidence type="ECO:0000313" key="18">
    <source>
        <dbReference type="EMBL" id="SKC38226.1"/>
    </source>
</evidence>
<evidence type="ECO:0000259" key="17">
    <source>
        <dbReference type="Pfam" id="PF18085"/>
    </source>
</evidence>
<name>A0A1T5IGA7_9MICO</name>
<evidence type="ECO:0000256" key="9">
    <source>
        <dbReference type="ARBA" id="ARBA00022777"/>
    </source>
</evidence>
<evidence type="ECO:0000256" key="6">
    <source>
        <dbReference type="ARBA" id="ARBA00022600"/>
    </source>
</evidence>
<evidence type="ECO:0000256" key="4">
    <source>
        <dbReference type="ARBA" id="ARBA00011962"/>
    </source>
</evidence>
<keyword evidence="7" id="KW-0808">Transferase</keyword>
<comment type="similarity">
    <text evidence="2">Belongs to the aminoglycoside phosphotransferase family.</text>
</comment>
<dbReference type="RefSeq" id="WP_079726646.1">
    <property type="nucleotide sequence ID" value="NZ_FUZP01000001.1"/>
</dbReference>
<dbReference type="Pfam" id="PF18085">
    <property type="entry name" value="Mak_N_cap"/>
    <property type="match status" value="1"/>
</dbReference>
<dbReference type="UniPathway" id="UPA00164"/>
<gene>
    <name evidence="18" type="ORF">SAMN06309945_0424</name>
</gene>
<keyword evidence="6" id="KW-0321">Glycogen metabolism</keyword>
<keyword evidence="10" id="KW-0067">ATP-binding</keyword>
<dbReference type="InterPro" id="IPR011009">
    <property type="entry name" value="Kinase-like_dom_sf"/>
</dbReference>
<evidence type="ECO:0000256" key="3">
    <source>
        <dbReference type="ARBA" id="ARBA00011245"/>
    </source>
</evidence>
<feature type="domain" description="Maltokinase N-terminal cap" evidence="17">
    <location>
        <begin position="11"/>
        <end position="98"/>
    </location>
</feature>
<comment type="subunit">
    <text evidence="3">Monomer.</text>
</comment>
<evidence type="ECO:0000256" key="1">
    <source>
        <dbReference type="ARBA" id="ARBA00004964"/>
    </source>
</evidence>
<dbReference type="Pfam" id="PF01636">
    <property type="entry name" value="APH"/>
    <property type="match status" value="1"/>
</dbReference>
<evidence type="ECO:0000256" key="7">
    <source>
        <dbReference type="ARBA" id="ARBA00022679"/>
    </source>
</evidence>
<evidence type="ECO:0000256" key="15">
    <source>
        <dbReference type="SAM" id="MobiDB-lite"/>
    </source>
</evidence>
<evidence type="ECO:0000313" key="19">
    <source>
        <dbReference type="Proteomes" id="UP000190857"/>
    </source>
</evidence>
<dbReference type="EMBL" id="FUZP01000001">
    <property type="protein sequence ID" value="SKC38226.1"/>
    <property type="molecule type" value="Genomic_DNA"/>
</dbReference>
<comment type="catalytic activity">
    <reaction evidence="14">
        <text>D-maltose + ATP = alpha-maltose 1-phosphate + ADP + H(+)</text>
        <dbReference type="Rhea" id="RHEA:31915"/>
        <dbReference type="ChEBI" id="CHEBI:15378"/>
        <dbReference type="ChEBI" id="CHEBI:17306"/>
        <dbReference type="ChEBI" id="CHEBI:30616"/>
        <dbReference type="ChEBI" id="CHEBI:63576"/>
        <dbReference type="ChEBI" id="CHEBI:456216"/>
        <dbReference type="EC" id="2.7.1.175"/>
    </reaction>
</comment>
<evidence type="ECO:0000256" key="5">
    <source>
        <dbReference type="ARBA" id="ARBA00013882"/>
    </source>
</evidence>
<evidence type="ECO:0000256" key="2">
    <source>
        <dbReference type="ARBA" id="ARBA00006219"/>
    </source>
</evidence>
<protein>
    <recommendedName>
        <fullName evidence="5">Maltokinase</fullName>
        <ecNumber evidence="4">2.7.1.175</ecNumber>
    </recommendedName>
    <alternativeName>
        <fullName evidence="13">Maltose-1-phosphate synthase</fullName>
    </alternativeName>
</protein>
<dbReference type="GO" id="GO:0005524">
    <property type="term" value="F:ATP binding"/>
    <property type="evidence" value="ECO:0007669"/>
    <property type="project" value="UniProtKB-KW"/>
</dbReference>
<keyword evidence="12" id="KW-0119">Carbohydrate metabolism</keyword>